<dbReference type="Gene3D" id="1.10.600.10">
    <property type="entry name" value="Farnesyl Diphosphate Synthase"/>
    <property type="match status" value="2"/>
</dbReference>
<sequence length="289" mass="33324">MNGQMLNLWSPVAQTELSVQRRNANYKPNIWNYDSLQSLTSSIYSEEDYARQANELKEELKWMFVDAISTGKLSILRLIDSIPRLGLASYFKDELKCYLNSISRSPHEYFGSSIDDHDLYATALGFRLLRQFGYEASQELFQGFVNEAGKFKPSATFNLEPLIELFEVSNVGCEGENILDEARRFCTQKLGWWMELGISQKLSFSRNRMVQSFLYAGGVAYEPEHGSLRKWLSKAIKLVLIIDDVYDIYGSFEDLERFTIAVDRTNRTREKRRCLINVLLYDGLECIGS</sequence>
<gene>
    <name evidence="4" type="ORF">OLC1_LOCUS11474</name>
</gene>
<protein>
    <submittedName>
        <fullName evidence="4">OLC1v1000226C3</fullName>
    </submittedName>
</protein>
<feature type="domain" description="Terpene synthase N-terminal" evidence="2">
    <location>
        <begin position="31"/>
        <end position="190"/>
    </location>
</feature>
<dbReference type="PANTHER" id="PTHR31225">
    <property type="entry name" value="OS04G0344100 PROTEIN-RELATED"/>
    <property type="match status" value="1"/>
</dbReference>
<dbReference type="SUPFAM" id="SSF48576">
    <property type="entry name" value="Terpenoid synthases"/>
    <property type="match status" value="1"/>
</dbReference>
<keyword evidence="5" id="KW-1185">Reference proteome</keyword>
<proteinExistence type="predicted"/>
<evidence type="ECO:0000313" key="4">
    <source>
        <dbReference type="EMBL" id="CAI9102037.1"/>
    </source>
</evidence>
<dbReference type="Gene3D" id="1.50.10.130">
    <property type="entry name" value="Terpene synthase, N-terminal domain"/>
    <property type="match status" value="1"/>
</dbReference>
<dbReference type="Pfam" id="PF01397">
    <property type="entry name" value="Terpene_synth"/>
    <property type="match status" value="1"/>
</dbReference>
<dbReference type="GO" id="GO:0010333">
    <property type="term" value="F:terpene synthase activity"/>
    <property type="evidence" value="ECO:0007669"/>
    <property type="project" value="InterPro"/>
</dbReference>
<reference evidence="4" key="1">
    <citation type="submission" date="2023-03" db="EMBL/GenBank/DDBJ databases">
        <authorList>
            <person name="Julca I."/>
        </authorList>
    </citation>
    <scope>NUCLEOTIDE SEQUENCE</scope>
</reference>
<dbReference type="PANTHER" id="PTHR31225:SF94">
    <property type="entry name" value="ALPHA-FARNESENE SYNTHASE"/>
    <property type="match status" value="1"/>
</dbReference>
<dbReference type="GO" id="GO:0016114">
    <property type="term" value="P:terpenoid biosynthetic process"/>
    <property type="evidence" value="ECO:0007669"/>
    <property type="project" value="InterPro"/>
</dbReference>
<dbReference type="InterPro" id="IPR050148">
    <property type="entry name" value="Terpene_synthase-like"/>
</dbReference>
<dbReference type="Pfam" id="PF03936">
    <property type="entry name" value="Terpene_synth_C"/>
    <property type="match status" value="1"/>
</dbReference>
<organism evidence="4 5">
    <name type="scientific">Oldenlandia corymbosa var. corymbosa</name>
    <dbReference type="NCBI Taxonomy" id="529605"/>
    <lineage>
        <taxon>Eukaryota</taxon>
        <taxon>Viridiplantae</taxon>
        <taxon>Streptophyta</taxon>
        <taxon>Embryophyta</taxon>
        <taxon>Tracheophyta</taxon>
        <taxon>Spermatophyta</taxon>
        <taxon>Magnoliopsida</taxon>
        <taxon>eudicotyledons</taxon>
        <taxon>Gunneridae</taxon>
        <taxon>Pentapetalae</taxon>
        <taxon>asterids</taxon>
        <taxon>lamiids</taxon>
        <taxon>Gentianales</taxon>
        <taxon>Rubiaceae</taxon>
        <taxon>Rubioideae</taxon>
        <taxon>Spermacoceae</taxon>
        <taxon>Hedyotis-Oldenlandia complex</taxon>
        <taxon>Oldenlandia</taxon>
    </lineage>
</organism>
<dbReference type="Proteomes" id="UP001161247">
    <property type="component" value="Chromosome 4"/>
</dbReference>
<dbReference type="EMBL" id="OX459121">
    <property type="protein sequence ID" value="CAI9102037.1"/>
    <property type="molecule type" value="Genomic_DNA"/>
</dbReference>
<accession>A0AAV1D2Q8</accession>
<dbReference type="InterPro" id="IPR008949">
    <property type="entry name" value="Isoprenoid_synthase_dom_sf"/>
</dbReference>
<dbReference type="InterPro" id="IPR008930">
    <property type="entry name" value="Terpenoid_cyclase/PrenylTrfase"/>
</dbReference>
<dbReference type="InterPro" id="IPR005630">
    <property type="entry name" value="Terpene_synthase_metal-bd"/>
</dbReference>
<dbReference type="GO" id="GO:0000287">
    <property type="term" value="F:magnesium ion binding"/>
    <property type="evidence" value="ECO:0007669"/>
    <property type="project" value="InterPro"/>
</dbReference>
<dbReference type="InterPro" id="IPR001906">
    <property type="entry name" value="Terpene_synth_N"/>
</dbReference>
<dbReference type="InterPro" id="IPR036965">
    <property type="entry name" value="Terpene_synth_N_sf"/>
</dbReference>
<evidence type="ECO:0000259" key="2">
    <source>
        <dbReference type="Pfam" id="PF01397"/>
    </source>
</evidence>
<feature type="domain" description="Terpene synthase metal-binding" evidence="3">
    <location>
        <begin position="195"/>
        <end position="267"/>
    </location>
</feature>
<evidence type="ECO:0000259" key="3">
    <source>
        <dbReference type="Pfam" id="PF03936"/>
    </source>
</evidence>
<evidence type="ECO:0000256" key="1">
    <source>
        <dbReference type="ARBA" id="ARBA00022723"/>
    </source>
</evidence>
<keyword evidence="1" id="KW-0479">Metal-binding</keyword>
<dbReference type="SUPFAM" id="SSF48239">
    <property type="entry name" value="Terpenoid cyclases/Protein prenyltransferases"/>
    <property type="match status" value="1"/>
</dbReference>
<dbReference type="AlphaFoldDB" id="A0AAV1D2Q8"/>
<name>A0AAV1D2Q8_OLDCO</name>
<evidence type="ECO:0000313" key="5">
    <source>
        <dbReference type="Proteomes" id="UP001161247"/>
    </source>
</evidence>